<evidence type="ECO:0000313" key="2">
    <source>
        <dbReference type="EMBL" id="GHC09750.1"/>
    </source>
</evidence>
<dbReference type="Proteomes" id="UP000642829">
    <property type="component" value="Unassembled WGS sequence"/>
</dbReference>
<reference evidence="2" key="2">
    <citation type="submission" date="2020-09" db="EMBL/GenBank/DDBJ databases">
        <authorList>
            <person name="Sun Q."/>
            <person name="Kim S."/>
        </authorList>
    </citation>
    <scope>NUCLEOTIDE SEQUENCE</scope>
    <source>
        <strain evidence="2">KCTC 12870</strain>
    </source>
</reference>
<feature type="signal peptide" evidence="1">
    <location>
        <begin position="1"/>
        <end position="23"/>
    </location>
</feature>
<reference evidence="2" key="1">
    <citation type="journal article" date="2014" name="Int. J. Syst. Evol. Microbiol.">
        <title>Complete genome sequence of Corynebacterium casei LMG S-19264T (=DSM 44701T), isolated from a smear-ripened cheese.</title>
        <authorList>
            <consortium name="US DOE Joint Genome Institute (JGI-PGF)"/>
            <person name="Walter F."/>
            <person name="Albersmeier A."/>
            <person name="Kalinowski J."/>
            <person name="Ruckert C."/>
        </authorList>
    </citation>
    <scope>NUCLEOTIDE SEQUENCE</scope>
    <source>
        <strain evidence="2">KCTC 12870</strain>
    </source>
</reference>
<evidence type="ECO:0000256" key="1">
    <source>
        <dbReference type="SAM" id="SignalP"/>
    </source>
</evidence>
<name>A0A8J3DE76_9BACT</name>
<protein>
    <recommendedName>
        <fullName evidence="4">PEP-CTERM sorting domain-containing protein</fullName>
    </recommendedName>
</protein>
<gene>
    <name evidence="2" type="ORF">GCM10007047_28810</name>
</gene>
<evidence type="ECO:0008006" key="4">
    <source>
        <dbReference type="Google" id="ProtNLM"/>
    </source>
</evidence>
<dbReference type="InterPro" id="IPR013424">
    <property type="entry name" value="Ice-binding_C"/>
</dbReference>
<feature type="chain" id="PRO_5035278298" description="PEP-CTERM sorting domain-containing protein" evidence="1">
    <location>
        <begin position="24"/>
        <end position="280"/>
    </location>
</feature>
<sequence>MNITHKSLVIAAVSCALTQSSSAELLSYWNFNNIDPVYNSGTLGSFDIDAAAYGEAYSQVDNATPGTLASNTSNSTVFNGAGINIDFANIATIANATINGKAATSYTSQNITGGNAGYGVFTDSTLNRVGTDSTTGGSLIFLNPSANMNGKYITLSLSSVGYDTLSLTYATRRTSGMNARDVWTYSTDGIVFSDLSTPGYTNGTSSFATTTLNISTLSSNVLDNQSTFYLRLNFDSSSTTGSYAYDNIQLTGSTIPEPTTAALFMACSAGGVLLRRRRRA</sequence>
<dbReference type="RefSeq" id="WP_189516487.1">
    <property type="nucleotide sequence ID" value="NZ_BMXG01000022.1"/>
</dbReference>
<comment type="caution">
    <text evidence="2">The sequence shown here is derived from an EMBL/GenBank/DDBJ whole genome shotgun (WGS) entry which is preliminary data.</text>
</comment>
<organism evidence="2 3">
    <name type="scientific">Cerasicoccus arenae</name>
    <dbReference type="NCBI Taxonomy" id="424488"/>
    <lineage>
        <taxon>Bacteria</taxon>
        <taxon>Pseudomonadati</taxon>
        <taxon>Verrucomicrobiota</taxon>
        <taxon>Opitutia</taxon>
        <taxon>Puniceicoccales</taxon>
        <taxon>Cerasicoccaceae</taxon>
        <taxon>Cerasicoccus</taxon>
    </lineage>
</organism>
<accession>A0A8J3DE76</accession>
<proteinExistence type="predicted"/>
<evidence type="ECO:0000313" key="3">
    <source>
        <dbReference type="Proteomes" id="UP000642829"/>
    </source>
</evidence>
<keyword evidence="1" id="KW-0732">Signal</keyword>
<dbReference type="EMBL" id="BMXG01000022">
    <property type="protein sequence ID" value="GHC09750.1"/>
    <property type="molecule type" value="Genomic_DNA"/>
</dbReference>
<keyword evidence="3" id="KW-1185">Reference proteome</keyword>
<dbReference type="NCBIfam" id="TIGR02595">
    <property type="entry name" value="PEP_CTERM"/>
    <property type="match status" value="1"/>
</dbReference>
<dbReference type="AlphaFoldDB" id="A0A8J3DE76"/>